<keyword evidence="1" id="KW-1185">Reference proteome</keyword>
<dbReference type="WBParaSite" id="ALUE_0001245801-mRNA-1">
    <property type="protein sequence ID" value="ALUE_0001245801-mRNA-1"/>
    <property type="gene ID" value="ALUE_0001245801"/>
</dbReference>
<proteinExistence type="predicted"/>
<protein>
    <submittedName>
        <fullName evidence="2">Uncharacterized protein</fullName>
    </submittedName>
</protein>
<sequence length="181" mass="20169">MCVCLCFPVSVRIDACLRISVPRPCTSPSGRAKLVDQAFETADQASRQERQQTFRFKSSAVKSALPRVIVAPLRITNTYENQFSHHMKSGKCIARSTTYIMSGEISEELRIMMKEGIKSNLFPSYSTDTLNGRNTTKALLNVPSSDPTPSEGYSWIKLPCLASNVINRNGQRQQFSSTLAR</sequence>
<name>A0A9J2PSJ6_ASCLU</name>
<evidence type="ECO:0000313" key="1">
    <source>
        <dbReference type="Proteomes" id="UP000036681"/>
    </source>
</evidence>
<accession>A0A9J2PSJ6</accession>
<reference evidence="2" key="1">
    <citation type="submission" date="2023-03" db="UniProtKB">
        <authorList>
            <consortium name="WormBaseParasite"/>
        </authorList>
    </citation>
    <scope>IDENTIFICATION</scope>
</reference>
<evidence type="ECO:0000313" key="2">
    <source>
        <dbReference type="WBParaSite" id="ALUE_0001245801-mRNA-1"/>
    </source>
</evidence>
<dbReference type="AlphaFoldDB" id="A0A9J2PSJ6"/>
<organism evidence="1 2">
    <name type="scientific">Ascaris lumbricoides</name>
    <name type="common">Giant roundworm</name>
    <dbReference type="NCBI Taxonomy" id="6252"/>
    <lineage>
        <taxon>Eukaryota</taxon>
        <taxon>Metazoa</taxon>
        <taxon>Ecdysozoa</taxon>
        <taxon>Nematoda</taxon>
        <taxon>Chromadorea</taxon>
        <taxon>Rhabditida</taxon>
        <taxon>Spirurina</taxon>
        <taxon>Ascaridomorpha</taxon>
        <taxon>Ascaridoidea</taxon>
        <taxon>Ascarididae</taxon>
        <taxon>Ascaris</taxon>
    </lineage>
</organism>
<dbReference type="Proteomes" id="UP000036681">
    <property type="component" value="Unplaced"/>
</dbReference>